<reference evidence="3" key="1">
    <citation type="journal article" date="2021" name="PeerJ">
        <title>Extensive microbial diversity within the chicken gut microbiome revealed by metagenomics and culture.</title>
        <authorList>
            <person name="Gilroy R."/>
            <person name="Ravi A."/>
            <person name="Getino M."/>
            <person name="Pursley I."/>
            <person name="Horton D.L."/>
            <person name="Alikhan N.F."/>
            <person name="Baker D."/>
            <person name="Gharbi K."/>
            <person name="Hall N."/>
            <person name="Watson M."/>
            <person name="Adriaenssens E.M."/>
            <person name="Foster-Nyarko E."/>
            <person name="Jarju S."/>
            <person name="Secka A."/>
            <person name="Antonio M."/>
            <person name="Oren A."/>
            <person name="Chaudhuri R.R."/>
            <person name="La Ragione R."/>
            <person name="Hildebrand F."/>
            <person name="Pallen M.J."/>
        </authorList>
    </citation>
    <scope>NUCLEOTIDE SEQUENCE</scope>
    <source>
        <strain evidence="3">CHK188-16595</strain>
    </source>
</reference>
<dbReference type="EMBL" id="DWXN01000010">
    <property type="protein sequence ID" value="HJB75084.1"/>
    <property type="molecule type" value="Genomic_DNA"/>
</dbReference>
<accession>A0A9D2MJA7</accession>
<feature type="compositionally biased region" description="Basic and acidic residues" evidence="1">
    <location>
        <begin position="104"/>
        <end position="121"/>
    </location>
</feature>
<feature type="transmembrane region" description="Helical" evidence="2">
    <location>
        <begin position="490"/>
        <end position="515"/>
    </location>
</feature>
<dbReference type="InterPro" id="IPR023299">
    <property type="entry name" value="ATPase_P-typ_cyto_dom_N"/>
</dbReference>
<reference evidence="3" key="2">
    <citation type="submission" date="2021-04" db="EMBL/GenBank/DDBJ databases">
        <authorList>
            <person name="Gilroy R."/>
        </authorList>
    </citation>
    <scope>NUCLEOTIDE SEQUENCE</scope>
    <source>
        <strain evidence="3">CHK188-16595</strain>
    </source>
</reference>
<feature type="compositionally biased region" description="Basic and acidic residues" evidence="1">
    <location>
        <begin position="78"/>
        <end position="94"/>
    </location>
</feature>
<feature type="compositionally biased region" description="Basic and acidic residues" evidence="1">
    <location>
        <begin position="32"/>
        <end position="57"/>
    </location>
</feature>
<feature type="transmembrane region" description="Helical" evidence="2">
    <location>
        <begin position="315"/>
        <end position="336"/>
    </location>
</feature>
<name>A0A9D2MJA7_9FIRM</name>
<dbReference type="Proteomes" id="UP000823877">
    <property type="component" value="Unassembled WGS sequence"/>
</dbReference>
<feature type="transmembrane region" description="Helical" evidence="2">
    <location>
        <begin position="465"/>
        <end position="484"/>
    </location>
</feature>
<dbReference type="Gene3D" id="3.40.50.1000">
    <property type="entry name" value="HAD superfamily/HAD-like"/>
    <property type="match status" value="1"/>
</dbReference>
<dbReference type="AlphaFoldDB" id="A0A9D2MJA7"/>
<keyword evidence="2" id="KW-0472">Membrane</keyword>
<dbReference type="GO" id="GO:0000166">
    <property type="term" value="F:nucleotide binding"/>
    <property type="evidence" value="ECO:0007669"/>
    <property type="project" value="InterPro"/>
</dbReference>
<feature type="transmembrane region" description="Helical" evidence="2">
    <location>
        <begin position="281"/>
        <end position="303"/>
    </location>
</feature>
<evidence type="ECO:0000313" key="3">
    <source>
        <dbReference type="EMBL" id="HJB75084.1"/>
    </source>
</evidence>
<dbReference type="SUPFAM" id="SSF81660">
    <property type="entry name" value="Metal cation-transporting ATPase, ATP-binding domain N"/>
    <property type="match status" value="1"/>
</dbReference>
<evidence type="ECO:0000313" key="4">
    <source>
        <dbReference type="Proteomes" id="UP000823877"/>
    </source>
</evidence>
<keyword evidence="2" id="KW-0812">Transmembrane</keyword>
<dbReference type="Gene3D" id="3.40.1110.10">
    <property type="entry name" value="Calcium-transporting ATPase, cytoplasmic domain N"/>
    <property type="match status" value="1"/>
</dbReference>
<protein>
    <submittedName>
        <fullName evidence="3">Uncharacterized protein</fullName>
    </submittedName>
</protein>
<dbReference type="InterPro" id="IPR023214">
    <property type="entry name" value="HAD_sf"/>
</dbReference>
<feature type="transmembrane region" description="Helical" evidence="2">
    <location>
        <begin position="375"/>
        <end position="392"/>
    </location>
</feature>
<feature type="transmembrane region" description="Helical" evidence="2">
    <location>
        <begin position="657"/>
        <end position="676"/>
    </location>
</feature>
<comment type="caution">
    <text evidence="3">The sequence shown here is derived from an EMBL/GenBank/DDBJ whole genome shotgun (WGS) entry which is preliminary data.</text>
</comment>
<feature type="transmembrane region" description="Helical" evidence="2">
    <location>
        <begin position="770"/>
        <end position="791"/>
    </location>
</feature>
<feature type="region of interest" description="Disordered" evidence="1">
    <location>
        <begin position="24"/>
        <end position="123"/>
    </location>
</feature>
<feature type="region of interest" description="Disordered" evidence="1">
    <location>
        <begin position="178"/>
        <end position="197"/>
    </location>
</feature>
<keyword evidence="2" id="KW-1133">Transmembrane helix</keyword>
<evidence type="ECO:0000256" key="2">
    <source>
        <dbReference type="SAM" id="Phobius"/>
    </source>
</evidence>
<organism evidence="3 4">
    <name type="scientific">Candidatus Eubacterium faecale</name>
    <dbReference type="NCBI Taxonomy" id="2838568"/>
    <lineage>
        <taxon>Bacteria</taxon>
        <taxon>Bacillati</taxon>
        <taxon>Bacillota</taxon>
        <taxon>Clostridia</taxon>
        <taxon>Eubacteriales</taxon>
        <taxon>Eubacteriaceae</taxon>
        <taxon>Eubacterium</taxon>
    </lineage>
</organism>
<sequence length="825" mass="90929">MSQNNNNSNNNNLSVEEILREAQEVLSSIDGGAKEHKDDPDDVKTFEPRRKTADEKNQSSGGSEREEEPVKEFVPVRAAKEKTDSACPADDKTKTMPGIVREQAVSDKTMRVPPKKTEKSRFFKRNSVDEEYSATPPQIIEKAATIKSKSKFDKTSDLQEIPTILAVDELDKTRRVFSSERAEDPSGQAEEYDNSDQIKLSGFDDEMDEVPDIDEELAEEQLRLRREEKVNKFRLFAPEELSGDEKSYAQRIKHGDYRDRSERTVTLEQLFKRKTSVQLQMIFTVVFGALLLAVTLLNGTGYLPAFLNNEFACSLAVTVLYAAALVTNMNSLLHGLNLKKGINFEFPVTVSCALVLAHSICAVAGVDLLSHGGSLLPSAAVFGLFLSGVGRYRALVRIIRNFEYLTNSEDKYTVEDIVNEVDAEIISKNMIDGTPYLKYSVKTDFPTSFLEISFANEPADKIAKILFPVIFGFNAALFVIYGLVYSDWLAAFNILAAGLVISCPVITLTATNNALCDASKVLEKRGAMICGYEGAHYIHNSNAIVMEASELFGPRACSFHGYKTFNGAKIDDALLETAAVIIQTNSPLAGVFDSVIVGRNSILPTAEGITYEDKMGTSAWIYQRKVLVGNRDLLIHHGVAVPKIEYERKYTRKGRKALYLAVAGKIAAMFIVSYTADPALKKSLKRLEKSGMTVILRSCDPYINEESVTKLFELPEGFIRVMNASNGRSFEKYSNAVAEKSPAYAVHNGTTNAFISTILGADKLVMTEKIISALASFGSAIGFGVTALLAFANGLGQLNAVNIVLFQALWSVFVLIITKLRKNGI</sequence>
<feature type="transmembrane region" description="Helical" evidence="2">
    <location>
        <begin position="348"/>
        <end position="369"/>
    </location>
</feature>
<evidence type="ECO:0000256" key="1">
    <source>
        <dbReference type="SAM" id="MobiDB-lite"/>
    </source>
</evidence>
<proteinExistence type="predicted"/>
<gene>
    <name evidence="3" type="ORF">IAA37_05335</name>
</gene>
<feature type="transmembrane region" description="Helical" evidence="2">
    <location>
        <begin position="798"/>
        <end position="817"/>
    </location>
</feature>